<sequence length="213" mass="25195">MIDFNLHKIFVEGKTDQAFIQFVFENQFAIKLEEIQVKNAIVDCGGWTNIAKQKKVLLDPMRLENNGKNIVVFDADGKENKGGFKKRKAELEKIAEELNVSFEVFLFPDNESDGDLELFYSSCFKEDKSFFKECWNNMYACLDGNKKELNLKFPKSAEMVFSYVDLFEQYKSDEYKNSKSKRSYFDDNLWEFDFEKNEYLKKLISFLKEHLQE</sequence>
<name>A0AAI8GAS1_9FLAO</name>
<reference evidence="2" key="1">
    <citation type="submission" date="2016-03" db="EMBL/GenBank/DDBJ databases">
        <title>Flavobacterium columnare strain B185, complete genome.</title>
        <authorList>
            <person name="Sundberg L.-R."/>
            <person name="Papponen P."/>
            <person name="Laanto E."/>
        </authorList>
    </citation>
    <scope>NUCLEOTIDE SEQUENCE [LARGE SCALE GENOMIC DNA]</scope>
    <source>
        <strain evidence="2">B185</strain>
    </source>
</reference>
<evidence type="ECO:0000313" key="2">
    <source>
        <dbReference type="Proteomes" id="UP000304840"/>
    </source>
</evidence>
<proteinExistence type="predicted"/>
<dbReference type="InterPro" id="IPR024508">
    <property type="entry name" value="DUF3226"/>
</dbReference>
<reference evidence="1 2" key="2">
    <citation type="submission" date="2019-05" db="EMBL/GenBank/DDBJ databases">
        <authorList>
            <person name="Ravantti J.J."/>
        </authorList>
    </citation>
    <scope>NUCLEOTIDE SEQUENCE [LARGE SCALE GENOMIC DNA]</scope>
    <source>
        <strain evidence="1 2">B185</strain>
    </source>
</reference>
<dbReference type="AlphaFoldDB" id="A0AAI8GAS1"/>
<dbReference type="Pfam" id="PF11536">
    <property type="entry name" value="DUF3226"/>
    <property type="match status" value="1"/>
</dbReference>
<accession>A0AAI8GAS1</accession>
<protein>
    <submittedName>
        <fullName evidence="1">Uncharacterized protein</fullName>
    </submittedName>
</protein>
<organism evidence="1 2">
    <name type="scientific">Flavobacterium columnare</name>
    <dbReference type="NCBI Taxonomy" id="996"/>
    <lineage>
        <taxon>Bacteria</taxon>
        <taxon>Pseudomonadati</taxon>
        <taxon>Bacteroidota</taxon>
        <taxon>Flavobacteriia</taxon>
        <taxon>Flavobacteriales</taxon>
        <taxon>Flavobacteriaceae</taxon>
        <taxon>Flavobacterium</taxon>
    </lineage>
</organism>
<dbReference type="Proteomes" id="UP000304840">
    <property type="component" value="Chromosome"/>
</dbReference>
<evidence type="ECO:0000313" key="1">
    <source>
        <dbReference type="EMBL" id="AMO20184.1"/>
    </source>
</evidence>
<dbReference type="EMBL" id="CP010992">
    <property type="protein sequence ID" value="AMO20184.1"/>
    <property type="molecule type" value="Genomic_DNA"/>
</dbReference>
<gene>
    <name evidence="1" type="ORF">UN65_07390</name>
</gene>
<dbReference type="RefSeq" id="WP_138425270.1">
    <property type="nucleotide sequence ID" value="NZ_CP010992.1"/>
</dbReference>